<gene>
    <name evidence="6" type="ORF">LRS13_08900</name>
</gene>
<dbReference type="InterPro" id="IPR040611">
    <property type="entry name" value="AlkX_C"/>
</dbReference>
<dbReference type="PANTHER" id="PTHR30055:SF234">
    <property type="entry name" value="HTH-TYPE TRANSCRIPTIONAL REGULATOR BETI"/>
    <property type="match status" value="1"/>
</dbReference>
<evidence type="ECO:0000256" key="3">
    <source>
        <dbReference type="ARBA" id="ARBA00023163"/>
    </source>
</evidence>
<accession>A0ABY5PLQ2</accession>
<keyword evidence="1" id="KW-0805">Transcription regulation</keyword>
<evidence type="ECO:0000313" key="7">
    <source>
        <dbReference type="Proteomes" id="UP001058860"/>
    </source>
</evidence>
<keyword evidence="3" id="KW-0804">Transcription</keyword>
<dbReference type="PRINTS" id="PR00455">
    <property type="entry name" value="HTHTETR"/>
</dbReference>
<dbReference type="Proteomes" id="UP001058860">
    <property type="component" value="Chromosome"/>
</dbReference>
<evidence type="ECO:0000259" key="5">
    <source>
        <dbReference type="PROSITE" id="PS50977"/>
    </source>
</evidence>
<dbReference type="Pfam" id="PF00440">
    <property type="entry name" value="TetR_N"/>
    <property type="match status" value="1"/>
</dbReference>
<dbReference type="Pfam" id="PF18556">
    <property type="entry name" value="TetR_C_35"/>
    <property type="match status" value="1"/>
</dbReference>
<proteinExistence type="predicted"/>
<dbReference type="Gene3D" id="1.10.357.10">
    <property type="entry name" value="Tetracycline Repressor, domain 2"/>
    <property type="match status" value="1"/>
</dbReference>
<feature type="domain" description="HTH tetR-type" evidence="5">
    <location>
        <begin position="15"/>
        <end position="75"/>
    </location>
</feature>
<dbReference type="SUPFAM" id="SSF46689">
    <property type="entry name" value="Homeodomain-like"/>
    <property type="match status" value="1"/>
</dbReference>
<keyword evidence="7" id="KW-1185">Reference proteome</keyword>
<dbReference type="InterPro" id="IPR001647">
    <property type="entry name" value="HTH_TetR"/>
</dbReference>
<feature type="DNA-binding region" description="H-T-H motif" evidence="4">
    <location>
        <begin position="38"/>
        <end position="57"/>
    </location>
</feature>
<dbReference type="EMBL" id="CP088295">
    <property type="protein sequence ID" value="UUY05618.1"/>
    <property type="molecule type" value="Genomic_DNA"/>
</dbReference>
<protein>
    <submittedName>
        <fullName evidence="6">TetR family transcriptional regulator</fullName>
    </submittedName>
</protein>
<evidence type="ECO:0000256" key="1">
    <source>
        <dbReference type="ARBA" id="ARBA00023015"/>
    </source>
</evidence>
<dbReference type="RefSeq" id="WP_353866063.1">
    <property type="nucleotide sequence ID" value="NZ_CP088295.1"/>
</dbReference>
<evidence type="ECO:0000313" key="6">
    <source>
        <dbReference type="EMBL" id="UUY05618.1"/>
    </source>
</evidence>
<evidence type="ECO:0000256" key="4">
    <source>
        <dbReference type="PROSITE-ProRule" id="PRU00335"/>
    </source>
</evidence>
<name>A0ABY5PLQ2_9ACTN</name>
<dbReference type="PANTHER" id="PTHR30055">
    <property type="entry name" value="HTH-TYPE TRANSCRIPTIONAL REGULATOR RUTR"/>
    <property type="match status" value="1"/>
</dbReference>
<dbReference type="InterPro" id="IPR050109">
    <property type="entry name" value="HTH-type_TetR-like_transc_reg"/>
</dbReference>
<dbReference type="InterPro" id="IPR009057">
    <property type="entry name" value="Homeodomain-like_sf"/>
</dbReference>
<organism evidence="6 7">
    <name type="scientific">Svornostia abyssi</name>
    <dbReference type="NCBI Taxonomy" id="2898438"/>
    <lineage>
        <taxon>Bacteria</taxon>
        <taxon>Bacillati</taxon>
        <taxon>Actinomycetota</taxon>
        <taxon>Thermoleophilia</taxon>
        <taxon>Solirubrobacterales</taxon>
        <taxon>Baekduiaceae</taxon>
        <taxon>Svornostia</taxon>
    </lineage>
</organism>
<dbReference type="PROSITE" id="PS50977">
    <property type="entry name" value="HTH_TETR_2"/>
    <property type="match status" value="1"/>
</dbReference>
<reference evidence="7" key="1">
    <citation type="submission" date="2021-11" db="EMBL/GenBank/DDBJ databases">
        <title>Cultivation dependent microbiological survey of springs from the worlds oldest radium mine currently devoted to the extraction of radon-saturated water.</title>
        <authorList>
            <person name="Kapinusova G."/>
            <person name="Smrhova T."/>
            <person name="Strejcek M."/>
            <person name="Suman J."/>
            <person name="Jani K."/>
            <person name="Pajer P."/>
            <person name="Uhlik O."/>
        </authorList>
    </citation>
    <scope>NUCLEOTIDE SEQUENCE [LARGE SCALE GENOMIC DNA]</scope>
    <source>
        <strain evidence="7">J379</strain>
    </source>
</reference>
<keyword evidence="2 4" id="KW-0238">DNA-binding</keyword>
<evidence type="ECO:0000256" key="2">
    <source>
        <dbReference type="ARBA" id="ARBA00023125"/>
    </source>
</evidence>
<sequence>MVTPRRLPYAEAARELLRDSLLDAAVDLLEDRTWSQVTMAGVAKGAGVSRQTLYNEFGSRQDFAQAFVLREVDRFLSAVEDAVEANLDDPMRAVSTAFGVFLLAAASNPLVRSILADDGTDELLPLVTTHGGPVIDRATQRLAGVFSRGWPGVEERKALLLAESVVRLAISFAALPQGPSGMSPDAVAELLGPFIRDALAEGDADAAAA</sequence>